<name>Q10Z61_TRIEI</name>
<proteinExistence type="predicted"/>
<dbReference type="HOGENOM" id="CLU_2572878_0_0_3"/>
<gene>
    <name evidence="1" type="ordered locus">Tery_3361</name>
</gene>
<accession>Q10Z61</accession>
<organism evidence="1">
    <name type="scientific">Trichodesmium erythraeum (strain IMS101)</name>
    <dbReference type="NCBI Taxonomy" id="203124"/>
    <lineage>
        <taxon>Bacteria</taxon>
        <taxon>Bacillati</taxon>
        <taxon>Cyanobacteriota</taxon>
        <taxon>Cyanophyceae</taxon>
        <taxon>Oscillatoriophycideae</taxon>
        <taxon>Oscillatoriales</taxon>
        <taxon>Microcoleaceae</taxon>
        <taxon>Trichodesmium</taxon>
    </lineage>
</organism>
<reference evidence="1" key="1">
    <citation type="submission" date="2006-06" db="EMBL/GenBank/DDBJ databases">
        <title>Complete sequence of Trichodesmium erythraeum IMS101.</title>
        <authorList>
            <consortium name="US DOE Joint Genome Institute"/>
            <person name="Copeland A."/>
            <person name="Lucas S."/>
            <person name="Lapidus A."/>
            <person name="Barry K."/>
            <person name="Detter J.C."/>
            <person name="Glavina del Rio T."/>
            <person name="Hammon N."/>
            <person name="Israni S."/>
            <person name="Dalin E."/>
            <person name="Tice H."/>
            <person name="Pitluck S."/>
            <person name="Kiss H."/>
            <person name="Munk A.C."/>
            <person name="Brettin T."/>
            <person name="Bruce D."/>
            <person name="Han C."/>
            <person name="Tapia R."/>
            <person name="Gilna P."/>
            <person name="Schmutz J."/>
            <person name="Larimer F."/>
            <person name="Land M."/>
            <person name="Hauser L."/>
            <person name="Kyrpides N."/>
            <person name="Kim E."/>
            <person name="Richardson P."/>
        </authorList>
    </citation>
    <scope>NUCLEOTIDE SEQUENCE [LARGE SCALE GENOMIC DNA]</scope>
    <source>
        <strain evidence="1">IMS101</strain>
    </source>
</reference>
<sequence>MSGASLLKKLSPIIANSIFVLRATEYPAKIFQGVSIQPDIIFFSWVGNSFFVFCRETVPPTEAGGNKIRSFFFYPLEIRSY</sequence>
<protein>
    <submittedName>
        <fullName evidence="1">Uncharacterized protein</fullName>
    </submittedName>
</protein>
<evidence type="ECO:0000313" key="1">
    <source>
        <dbReference type="EMBL" id="ABG52463.1"/>
    </source>
</evidence>
<dbReference type="KEGG" id="ter:Tery_3361"/>
<dbReference type="AlphaFoldDB" id="Q10Z61"/>
<dbReference type="EMBL" id="CP000393">
    <property type="protein sequence ID" value="ABG52463.1"/>
    <property type="molecule type" value="Genomic_DNA"/>
</dbReference>